<protein>
    <recommendedName>
        <fullName evidence="4">Type II secretion system F domain protein</fullName>
    </recommendedName>
</protein>
<feature type="transmembrane region" description="Helical" evidence="1">
    <location>
        <begin position="105"/>
        <end position="124"/>
    </location>
</feature>
<reference evidence="2 3" key="1">
    <citation type="submission" date="2010-07" db="EMBL/GenBank/DDBJ databases">
        <title>The draft genome of Paenibacillus curdlanolyticus YK9.</title>
        <authorList>
            <consortium name="US DOE Joint Genome Institute (JGI-PGF)"/>
            <person name="Lucas S."/>
            <person name="Copeland A."/>
            <person name="Lapidus A."/>
            <person name="Cheng J.-F."/>
            <person name="Bruce D."/>
            <person name="Goodwin L."/>
            <person name="Pitluck S."/>
            <person name="Land M.L."/>
            <person name="Hauser L."/>
            <person name="Chang Y.-J."/>
            <person name="Jeffries C."/>
            <person name="Anderson I.J."/>
            <person name="Johnson E."/>
            <person name="Loganathan U."/>
            <person name="Mulhopadhyay B."/>
            <person name="Kyrpides N."/>
            <person name="Woyke T.J."/>
        </authorList>
    </citation>
    <scope>NUCLEOTIDE SEQUENCE [LARGE SCALE GENOMIC DNA]</scope>
    <source>
        <strain evidence="2 3">YK9</strain>
    </source>
</reference>
<dbReference type="RefSeq" id="WP_006037451.1">
    <property type="nucleotide sequence ID" value="NZ_AEDD01000003.1"/>
</dbReference>
<accession>E0I716</accession>
<sequence>MSGWLIAMLLVGLFLSLYAILRSLIGMSVEQQLRSARLRYKQKQGLLEQADAALKQWGKLYRHLSDLLESLRVPLVPTSFMLLSILLAAAGMLAGALLFQSMKGTLMLGAVAGLTPYVVFRTALLQRQLQTRIDFLPAVELFYQCYLVTGERQIRHALQRTVEERRLPAPMQAVFEQLYRNLSVKGDDEASLRVFAAALGHVWGNYFANILRVALSEGNPISDSLRELLTDMRRARRANEQERSKLLEIRIANFTPILFLFLFIGINLHYNPDSAYRYYVLDPKGRDLVLNSLVLIFGSFVMGIWLSRRKM</sequence>
<keyword evidence="1" id="KW-0472">Membrane</keyword>
<dbReference type="PANTHER" id="PTHR35007">
    <property type="entry name" value="INTEGRAL MEMBRANE PROTEIN-RELATED"/>
    <property type="match status" value="1"/>
</dbReference>
<keyword evidence="1" id="KW-1133">Transmembrane helix</keyword>
<dbReference type="AlphaFoldDB" id="E0I716"/>
<feature type="transmembrane region" description="Helical" evidence="1">
    <location>
        <begin position="288"/>
        <end position="306"/>
    </location>
</feature>
<dbReference type="STRING" id="717606.PaecuDRAFT_1440"/>
<keyword evidence="1" id="KW-0812">Transmembrane</keyword>
<feature type="transmembrane region" description="Helical" evidence="1">
    <location>
        <begin position="6"/>
        <end position="25"/>
    </location>
</feature>
<proteinExistence type="predicted"/>
<keyword evidence="3" id="KW-1185">Reference proteome</keyword>
<dbReference type="PANTHER" id="PTHR35007:SF2">
    <property type="entry name" value="PILUS ASSEMBLE PROTEIN"/>
    <property type="match status" value="1"/>
</dbReference>
<evidence type="ECO:0000313" key="2">
    <source>
        <dbReference type="EMBL" id="EFM11832.1"/>
    </source>
</evidence>
<gene>
    <name evidence="2" type="ORF">PaecuDRAFT_1440</name>
</gene>
<dbReference type="Proteomes" id="UP000005387">
    <property type="component" value="Unassembled WGS sequence"/>
</dbReference>
<evidence type="ECO:0000256" key="1">
    <source>
        <dbReference type="SAM" id="Phobius"/>
    </source>
</evidence>
<feature type="transmembrane region" description="Helical" evidence="1">
    <location>
        <begin position="251"/>
        <end position="268"/>
    </location>
</feature>
<organism evidence="2 3">
    <name type="scientific">Paenibacillus curdlanolyticus YK9</name>
    <dbReference type="NCBI Taxonomy" id="717606"/>
    <lineage>
        <taxon>Bacteria</taxon>
        <taxon>Bacillati</taxon>
        <taxon>Bacillota</taxon>
        <taxon>Bacilli</taxon>
        <taxon>Bacillales</taxon>
        <taxon>Paenibacillaceae</taxon>
        <taxon>Paenibacillus</taxon>
    </lineage>
</organism>
<dbReference type="OrthoDB" id="2661539at2"/>
<evidence type="ECO:0008006" key="4">
    <source>
        <dbReference type="Google" id="ProtNLM"/>
    </source>
</evidence>
<dbReference type="eggNOG" id="COG4965">
    <property type="taxonomic scope" value="Bacteria"/>
</dbReference>
<name>E0I716_9BACL</name>
<feature type="transmembrane region" description="Helical" evidence="1">
    <location>
        <begin position="80"/>
        <end position="99"/>
    </location>
</feature>
<dbReference type="EMBL" id="AEDD01000003">
    <property type="protein sequence ID" value="EFM11832.1"/>
    <property type="molecule type" value="Genomic_DNA"/>
</dbReference>
<evidence type="ECO:0000313" key="3">
    <source>
        <dbReference type="Proteomes" id="UP000005387"/>
    </source>
</evidence>